<name>A0A1V4JKI8_PATFA</name>
<comment type="caution">
    <text evidence="2">The sequence shown here is derived from an EMBL/GenBank/DDBJ whole genome shotgun (WGS) entry which is preliminary data.</text>
</comment>
<sequence>MVITEGELPDIWSPEDTEHRGETAQDTNGPYISQCNSLRPFEGIYITRLEPLQEKSREVFIYLLQKHFWDRTQYLDMDLKLSVIYSYKLNWG</sequence>
<proteinExistence type="predicted"/>
<dbReference type="Proteomes" id="UP000190648">
    <property type="component" value="Unassembled WGS sequence"/>
</dbReference>
<accession>A0A1V4JKI8</accession>
<evidence type="ECO:0000256" key="1">
    <source>
        <dbReference type="SAM" id="MobiDB-lite"/>
    </source>
</evidence>
<protein>
    <submittedName>
        <fullName evidence="2">Uncharacterized protein</fullName>
    </submittedName>
</protein>
<feature type="region of interest" description="Disordered" evidence="1">
    <location>
        <begin position="1"/>
        <end position="29"/>
    </location>
</feature>
<gene>
    <name evidence="2" type="ORF">AV530_005222</name>
</gene>
<organism evidence="2 3">
    <name type="scientific">Patagioenas fasciata monilis</name>
    <dbReference type="NCBI Taxonomy" id="372326"/>
    <lineage>
        <taxon>Eukaryota</taxon>
        <taxon>Metazoa</taxon>
        <taxon>Chordata</taxon>
        <taxon>Craniata</taxon>
        <taxon>Vertebrata</taxon>
        <taxon>Euteleostomi</taxon>
        <taxon>Archelosauria</taxon>
        <taxon>Archosauria</taxon>
        <taxon>Dinosauria</taxon>
        <taxon>Saurischia</taxon>
        <taxon>Theropoda</taxon>
        <taxon>Coelurosauria</taxon>
        <taxon>Aves</taxon>
        <taxon>Neognathae</taxon>
        <taxon>Neoaves</taxon>
        <taxon>Columbimorphae</taxon>
        <taxon>Columbiformes</taxon>
        <taxon>Columbidae</taxon>
        <taxon>Patagioenas</taxon>
    </lineage>
</organism>
<dbReference type="AlphaFoldDB" id="A0A1V4JKI8"/>
<keyword evidence="3" id="KW-1185">Reference proteome</keyword>
<reference evidence="2 3" key="1">
    <citation type="submission" date="2016-02" db="EMBL/GenBank/DDBJ databases">
        <title>Band-tailed pigeon sequencing and assembly.</title>
        <authorList>
            <person name="Soares A.E."/>
            <person name="Novak B.J."/>
            <person name="Rice E.S."/>
            <person name="O'Connell B."/>
            <person name="Chang D."/>
            <person name="Weber S."/>
            <person name="Shapiro B."/>
        </authorList>
    </citation>
    <scope>NUCLEOTIDE SEQUENCE [LARGE SCALE GENOMIC DNA]</scope>
    <source>
        <strain evidence="2">BTP2013</strain>
        <tissue evidence="2">Blood</tissue>
    </source>
</reference>
<dbReference type="EMBL" id="LSYS01006902">
    <property type="protein sequence ID" value="OPJ72693.1"/>
    <property type="molecule type" value="Genomic_DNA"/>
</dbReference>
<evidence type="ECO:0000313" key="2">
    <source>
        <dbReference type="EMBL" id="OPJ72693.1"/>
    </source>
</evidence>
<evidence type="ECO:0000313" key="3">
    <source>
        <dbReference type="Proteomes" id="UP000190648"/>
    </source>
</evidence>